<dbReference type="Proteomes" id="UP000178230">
    <property type="component" value="Unassembled WGS sequence"/>
</dbReference>
<evidence type="ECO:0000256" key="10">
    <source>
        <dbReference type="ARBA" id="ARBA00048247"/>
    </source>
</evidence>
<evidence type="ECO:0000313" key="14">
    <source>
        <dbReference type="Proteomes" id="UP000178230"/>
    </source>
</evidence>
<evidence type="ECO:0000313" key="13">
    <source>
        <dbReference type="EMBL" id="OGF99276.1"/>
    </source>
</evidence>
<dbReference type="Pfam" id="PF00483">
    <property type="entry name" value="NTP_transferase"/>
    <property type="match status" value="1"/>
</dbReference>
<protein>
    <recommendedName>
        <fullName evidence="12">Nucleotidyl transferase domain-containing protein</fullName>
    </recommendedName>
</protein>
<comment type="pathway">
    <text evidence="1">Nucleotide-sugar biosynthesis; UDP-N-acetyl-alpha-D-glucosamine biosynthesis; N-acetyl-alpha-D-glucosamine 1-phosphate from alpha-D-glucosamine 6-phosphate (route II): step 2/2.</text>
</comment>
<dbReference type="PROSITE" id="PS00101">
    <property type="entry name" value="HEXAPEP_TRANSFERASES"/>
    <property type="match status" value="1"/>
</dbReference>
<comment type="catalytic activity">
    <reaction evidence="11">
        <text>N-acetyl-alpha-D-glucosamine 1-phosphate + UTP + H(+) = UDP-N-acetyl-alpha-D-glucosamine + diphosphate</text>
        <dbReference type="Rhea" id="RHEA:13509"/>
        <dbReference type="ChEBI" id="CHEBI:15378"/>
        <dbReference type="ChEBI" id="CHEBI:33019"/>
        <dbReference type="ChEBI" id="CHEBI:46398"/>
        <dbReference type="ChEBI" id="CHEBI:57705"/>
        <dbReference type="ChEBI" id="CHEBI:57776"/>
        <dbReference type="EC" id="2.7.7.23"/>
    </reaction>
</comment>
<evidence type="ECO:0000256" key="11">
    <source>
        <dbReference type="ARBA" id="ARBA00048493"/>
    </source>
</evidence>
<keyword evidence="5" id="KW-0808">Transferase</keyword>
<dbReference type="PANTHER" id="PTHR43584:SF8">
    <property type="entry name" value="N-ACETYLMURAMATE ALPHA-1-PHOSPHATE URIDYLYLTRANSFERASE"/>
    <property type="match status" value="1"/>
</dbReference>
<evidence type="ECO:0000256" key="2">
    <source>
        <dbReference type="ARBA" id="ARBA00005208"/>
    </source>
</evidence>
<dbReference type="InterPro" id="IPR029044">
    <property type="entry name" value="Nucleotide-diphossugar_trans"/>
</dbReference>
<proteinExistence type="inferred from homology"/>
<dbReference type="PANTHER" id="PTHR43584">
    <property type="entry name" value="NUCLEOTIDYL TRANSFERASE"/>
    <property type="match status" value="1"/>
</dbReference>
<comment type="similarity">
    <text evidence="3">In the C-terminal section; belongs to the transferase hexapeptide repeat family.</text>
</comment>
<dbReference type="InterPro" id="IPR001451">
    <property type="entry name" value="Hexapep"/>
</dbReference>
<comment type="catalytic activity">
    <reaction evidence="10">
        <text>alpha-D-glucosamine 1-phosphate + acetyl-CoA = N-acetyl-alpha-D-glucosamine 1-phosphate + CoA + H(+)</text>
        <dbReference type="Rhea" id="RHEA:13725"/>
        <dbReference type="ChEBI" id="CHEBI:15378"/>
        <dbReference type="ChEBI" id="CHEBI:57287"/>
        <dbReference type="ChEBI" id="CHEBI:57288"/>
        <dbReference type="ChEBI" id="CHEBI:57776"/>
        <dbReference type="ChEBI" id="CHEBI:58516"/>
        <dbReference type="EC" id="2.3.1.157"/>
    </reaction>
</comment>
<sequence>MKNILGLLLAGGDSTRIWPFAEKHLIPFSGKTLLERSLDLMQKAGVGQIVVVANKDNYHLFRSIQSNESDYRKIKLVIQKKTSGMSEAILAAETFLKEKQVLIISPSDVIEESLYTDLMNTIDRYHPDGIITGTTVKEYFPGGYLSIKDELVTDIIEKPDRKKLPGKIVKLVFDYFNNTEMLIKTMKTIRSKKDDVYEKSIVDLIAKNYRFRFQTYKGFWGYLKYPWHILLLNSYFLKKIAGQNINAGNIDHTAKIIGQVHIGKNARILENTKIIGPSFIGSGTIIGNNSIIREATIGNNCVVGYNTEVVRSHIGNNCWFHSNYIGDSVICDNVSLGAGTTLANFRLDESSVKSIVSNTLVDTNRSKLGAMIGRNVRIGINTSVMPGVKIGKNSLIGAGVYLNRDLAEGKICQAQYLQNIISQNKKYISSNFRSEIIKSLRFF</sequence>
<comment type="caution">
    <text evidence="13">The sequence shown here is derived from an EMBL/GenBank/DDBJ whole genome shotgun (WGS) entry which is preliminary data.</text>
</comment>
<comment type="similarity">
    <text evidence="4">In the N-terminal section; belongs to the N-acetylglucosamine-1-phosphate uridyltransferase family.</text>
</comment>
<dbReference type="EMBL" id="MFIY01000061">
    <property type="protein sequence ID" value="OGF99276.1"/>
    <property type="molecule type" value="Genomic_DNA"/>
</dbReference>
<comment type="pathway">
    <text evidence="2">Nucleotide-sugar biosynthesis; UDP-N-acetyl-alpha-D-glucosamine biosynthesis; UDP-N-acetyl-alpha-D-glucosamine from N-acetyl-alpha-D-glucosamine 1-phosphate: step 1/1.</text>
</comment>
<dbReference type="Gene3D" id="2.160.10.10">
    <property type="entry name" value="Hexapeptide repeat proteins"/>
    <property type="match status" value="1"/>
</dbReference>
<keyword evidence="8" id="KW-0511">Multifunctional enzyme</keyword>
<feature type="domain" description="Nucleotidyl transferase" evidence="12">
    <location>
        <begin position="6"/>
        <end position="205"/>
    </location>
</feature>
<gene>
    <name evidence="13" type="ORF">A2Y99_01125</name>
</gene>
<dbReference type="GO" id="GO:0003977">
    <property type="term" value="F:UDP-N-acetylglucosamine diphosphorylase activity"/>
    <property type="evidence" value="ECO:0007669"/>
    <property type="project" value="UniProtKB-EC"/>
</dbReference>
<keyword evidence="9" id="KW-0012">Acyltransferase</keyword>
<evidence type="ECO:0000256" key="3">
    <source>
        <dbReference type="ARBA" id="ARBA00007707"/>
    </source>
</evidence>
<dbReference type="GO" id="GO:0019134">
    <property type="term" value="F:glucosamine-1-phosphate N-acetyltransferase activity"/>
    <property type="evidence" value="ECO:0007669"/>
    <property type="project" value="UniProtKB-EC"/>
</dbReference>
<organism evidence="13 14">
    <name type="scientific">Candidatus Gottesmanbacteria bacterium RBG_13_37_7</name>
    <dbReference type="NCBI Taxonomy" id="1798369"/>
    <lineage>
        <taxon>Bacteria</taxon>
        <taxon>Candidatus Gottesmaniibacteriota</taxon>
    </lineage>
</organism>
<reference evidence="13 14" key="1">
    <citation type="journal article" date="2016" name="Nat. Commun.">
        <title>Thousands of microbial genomes shed light on interconnected biogeochemical processes in an aquifer system.</title>
        <authorList>
            <person name="Anantharaman K."/>
            <person name="Brown C.T."/>
            <person name="Hug L.A."/>
            <person name="Sharon I."/>
            <person name="Castelle C.J."/>
            <person name="Probst A.J."/>
            <person name="Thomas B.C."/>
            <person name="Singh A."/>
            <person name="Wilkins M.J."/>
            <person name="Karaoz U."/>
            <person name="Brodie E.L."/>
            <person name="Williams K.H."/>
            <person name="Hubbard S.S."/>
            <person name="Banfield J.F."/>
        </authorList>
    </citation>
    <scope>NUCLEOTIDE SEQUENCE [LARGE SCALE GENOMIC DNA]</scope>
</reference>
<evidence type="ECO:0000256" key="8">
    <source>
        <dbReference type="ARBA" id="ARBA00023268"/>
    </source>
</evidence>
<dbReference type="InterPro" id="IPR018357">
    <property type="entry name" value="Hexapep_transf_CS"/>
</dbReference>
<dbReference type="InterPro" id="IPR050065">
    <property type="entry name" value="GlmU-like"/>
</dbReference>
<dbReference type="InterPro" id="IPR005835">
    <property type="entry name" value="NTP_transferase_dom"/>
</dbReference>
<dbReference type="SUPFAM" id="SSF51161">
    <property type="entry name" value="Trimeric LpxA-like enzymes"/>
    <property type="match status" value="1"/>
</dbReference>
<evidence type="ECO:0000256" key="9">
    <source>
        <dbReference type="ARBA" id="ARBA00023315"/>
    </source>
</evidence>
<dbReference type="InterPro" id="IPR011004">
    <property type="entry name" value="Trimer_LpxA-like_sf"/>
</dbReference>
<dbReference type="Gene3D" id="3.90.550.10">
    <property type="entry name" value="Spore Coat Polysaccharide Biosynthesis Protein SpsA, Chain A"/>
    <property type="match status" value="1"/>
</dbReference>
<evidence type="ECO:0000256" key="7">
    <source>
        <dbReference type="ARBA" id="ARBA00022737"/>
    </source>
</evidence>
<evidence type="ECO:0000256" key="6">
    <source>
        <dbReference type="ARBA" id="ARBA00022695"/>
    </source>
</evidence>
<accession>A0A1F5YH26</accession>
<evidence type="ECO:0000256" key="4">
    <source>
        <dbReference type="ARBA" id="ARBA00007947"/>
    </source>
</evidence>
<evidence type="ECO:0000256" key="1">
    <source>
        <dbReference type="ARBA" id="ARBA00005166"/>
    </source>
</evidence>
<dbReference type="SUPFAM" id="SSF53448">
    <property type="entry name" value="Nucleotide-diphospho-sugar transferases"/>
    <property type="match status" value="1"/>
</dbReference>
<keyword evidence="7" id="KW-0677">Repeat</keyword>
<dbReference type="Pfam" id="PF00132">
    <property type="entry name" value="Hexapep"/>
    <property type="match status" value="1"/>
</dbReference>
<dbReference type="AlphaFoldDB" id="A0A1F5YH26"/>
<name>A0A1F5YH26_9BACT</name>
<keyword evidence="6" id="KW-0548">Nucleotidyltransferase</keyword>
<evidence type="ECO:0000259" key="12">
    <source>
        <dbReference type="Pfam" id="PF00483"/>
    </source>
</evidence>
<evidence type="ECO:0000256" key="5">
    <source>
        <dbReference type="ARBA" id="ARBA00022679"/>
    </source>
</evidence>